<feature type="transmembrane region" description="Helical" evidence="2">
    <location>
        <begin position="75"/>
        <end position="97"/>
    </location>
</feature>
<proteinExistence type="predicted"/>
<dbReference type="PANTHER" id="PTHR46673">
    <property type="entry name" value="4F2 CELL-SURFACE ANTIGEN HEAVY CHAIN"/>
    <property type="match status" value="1"/>
</dbReference>
<feature type="compositionally biased region" description="Basic and acidic residues" evidence="1">
    <location>
        <begin position="7"/>
        <end position="21"/>
    </location>
</feature>
<dbReference type="GO" id="GO:0016323">
    <property type="term" value="C:basolateral plasma membrane"/>
    <property type="evidence" value="ECO:0007669"/>
    <property type="project" value="TreeGrafter"/>
</dbReference>
<dbReference type="InterPro" id="IPR042280">
    <property type="entry name" value="SLC3A2"/>
</dbReference>
<dbReference type="InterPro" id="IPR031984">
    <property type="entry name" value="SLC3A2_N"/>
</dbReference>
<keyword evidence="2" id="KW-1133">Transmembrane helix</keyword>
<dbReference type="GO" id="GO:0015190">
    <property type="term" value="F:L-leucine transmembrane transporter activity"/>
    <property type="evidence" value="ECO:0007669"/>
    <property type="project" value="TreeGrafter"/>
</dbReference>
<protein>
    <recommendedName>
        <fullName evidence="3">Solute carrier family 3 member 2 N-terminal domain-containing protein</fullName>
    </recommendedName>
</protein>
<accession>A0A669R050</accession>
<dbReference type="AlphaFoldDB" id="A0A669R050"/>
<reference evidence="4" key="2">
    <citation type="submission" date="2025-09" db="UniProtKB">
        <authorList>
            <consortium name="Ensembl"/>
        </authorList>
    </citation>
    <scope>IDENTIFICATION</scope>
</reference>
<reference evidence="4" key="1">
    <citation type="submission" date="2025-08" db="UniProtKB">
        <authorList>
            <consortium name="Ensembl"/>
        </authorList>
    </citation>
    <scope>IDENTIFICATION</scope>
</reference>
<evidence type="ECO:0000256" key="2">
    <source>
        <dbReference type="SAM" id="Phobius"/>
    </source>
</evidence>
<dbReference type="GO" id="GO:0015823">
    <property type="term" value="P:phenylalanine transport"/>
    <property type="evidence" value="ECO:0007669"/>
    <property type="project" value="TreeGrafter"/>
</dbReference>
<dbReference type="Ensembl" id="ENSPCLT00000027638.1">
    <property type="protein sequence ID" value="ENSPCLP00000020171.1"/>
    <property type="gene ID" value="ENSPCLG00000017455.1"/>
</dbReference>
<dbReference type="Proteomes" id="UP000472261">
    <property type="component" value="Unplaced"/>
</dbReference>
<keyword evidence="2" id="KW-0472">Membrane</keyword>
<feature type="region of interest" description="Disordered" evidence="1">
    <location>
        <begin position="432"/>
        <end position="472"/>
    </location>
</feature>
<name>A0A669R050_PHACC</name>
<keyword evidence="2" id="KW-0812">Transmembrane</keyword>
<dbReference type="InterPro" id="IPR013780">
    <property type="entry name" value="Glyco_hydro_b"/>
</dbReference>
<feature type="region of interest" description="Disordered" evidence="1">
    <location>
        <begin position="1"/>
        <end position="42"/>
    </location>
</feature>
<dbReference type="Pfam" id="PF16028">
    <property type="entry name" value="SLC3A2_N"/>
    <property type="match status" value="1"/>
</dbReference>
<dbReference type="GO" id="GO:1903801">
    <property type="term" value="P:L-leucine import across plasma membrane"/>
    <property type="evidence" value="ECO:0007669"/>
    <property type="project" value="TreeGrafter"/>
</dbReference>
<evidence type="ECO:0000256" key="1">
    <source>
        <dbReference type="SAM" id="MobiDB-lite"/>
    </source>
</evidence>
<dbReference type="GO" id="GO:0015180">
    <property type="term" value="F:L-alanine transmembrane transporter activity"/>
    <property type="evidence" value="ECO:0007669"/>
    <property type="project" value="TreeGrafter"/>
</dbReference>
<feature type="domain" description="Solute carrier family 3 member 2 N-terminal" evidence="3">
    <location>
        <begin position="47"/>
        <end position="117"/>
    </location>
</feature>
<evidence type="ECO:0000313" key="5">
    <source>
        <dbReference type="Proteomes" id="UP000472261"/>
    </source>
</evidence>
<dbReference type="InterPro" id="IPR017853">
    <property type="entry name" value="GH"/>
</dbReference>
<keyword evidence="5" id="KW-1185">Reference proteome</keyword>
<dbReference type="SUPFAM" id="SSF51445">
    <property type="entry name" value="(Trans)glycosidases"/>
    <property type="match status" value="2"/>
</dbReference>
<dbReference type="PANTHER" id="PTHR46673:SF1">
    <property type="entry name" value="4F2 CELL-SURFACE ANTIGEN HEAVY CHAIN"/>
    <property type="match status" value="1"/>
</dbReference>
<dbReference type="Gene3D" id="2.60.40.1180">
    <property type="entry name" value="Golgi alpha-mannosidase II"/>
    <property type="match status" value="1"/>
</dbReference>
<dbReference type="GO" id="GO:1904273">
    <property type="term" value="P:L-alanine import across plasma membrane"/>
    <property type="evidence" value="ECO:0007669"/>
    <property type="project" value="TreeGrafter"/>
</dbReference>
<sequence length="493" mass="52153">MDADVEAAPRDVELSALEAEKQPMASPESGAAGPEKNGLVKAAGTGEAAGPKFTGLGKEELLRAAAAPGWTRARAALLAAFWLGWLGMLGAAVAIVARAPRCHVTGSAEWWRSGGLYRAPPEVFGGKLQVRDHLDYVASLAGGLLLGPLPHHSTADPPLEEWPPQLGSEEELRGVLKTAKEHGLQVLVELNHSAVRNHFSNGPTRSNGSSAIKDSVLAEFRNITEQWSTDETPRLLVGGTRLRDPSSLQDLLNSTKVSLVLGVLPLGPPLDSQNGQTVLDPTHVAQLLQLSQGGVPVVWSVGTPWKHLVGLSPPLAPQVLLLLWGGLPNAPTLNYGDEVGLMDPQGAGSDQLTPMPWTELKALQEGGNSSQAQLLSLSRRLRAMRKKEKTLAVGGAQVLWAGPDRGVAVLRGAGAGERFLLLLNPGAESLHPFRPRSEVATPTTGPTPPPLPPRARLVLSTHGSPPPGTETPVEMAELQLQPYEGLLLRLPPQ</sequence>
<dbReference type="GO" id="GO:0016324">
    <property type="term" value="C:apical plasma membrane"/>
    <property type="evidence" value="ECO:0007669"/>
    <property type="project" value="TreeGrafter"/>
</dbReference>
<evidence type="ECO:0000313" key="4">
    <source>
        <dbReference type="Ensembl" id="ENSPCLP00000020171.1"/>
    </source>
</evidence>
<dbReference type="Gene3D" id="3.20.20.80">
    <property type="entry name" value="Glycosidases"/>
    <property type="match status" value="1"/>
</dbReference>
<organism evidence="4 5">
    <name type="scientific">Phasianus colchicus</name>
    <name type="common">Common pheasant</name>
    <dbReference type="NCBI Taxonomy" id="9054"/>
    <lineage>
        <taxon>Eukaryota</taxon>
        <taxon>Metazoa</taxon>
        <taxon>Chordata</taxon>
        <taxon>Craniata</taxon>
        <taxon>Vertebrata</taxon>
        <taxon>Euteleostomi</taxon>
        <taxon>Archelosauria</taxon>
        <taxon>Archosauria</taxon>
        <taxon>Dinosauria</taxon>
        <taxon>Saurischia</taxon>
        <taxon>Theropoda</taxon>
        <taxon>Coelurosauria</taxon>
        <taxon>Aves</taxon>
        <taxon>Neognathae</taxon>
        <taxon>Galloanserae</taxon>
        <taxon>Galliformes</taxon>
        <taxon>Phasianidae</taxon>
        <taxon>Phasianinae</taxon>
        <taxon>Phasianus</taxon>
    </lineage>
</organism>
<evidence type="ECO:0000259" key="3">
    <source>
        <dbReference type="Pfam" id="PF16028"/>
    </source>
</evidence>
<dbReference type="GO" id="GO:0015173">
    <property type="term" value="F:aromatic amino acid transmembrane transporter activity"/>
    <property type="evidence" value="ECO:0007669"/>
    <property type="project" value="TreeGrafter"/>
</dbReference>